<dbReference type="AlphaFoldDB" id="A0A1X3EPF0"/>
<accession>A0A1X3EPF0</accession>
<protein>
    <recommendedName>
        <fullName evidence="4">HTH tetR-type domain-containing protein</fullName>
    </recommendedName>
</protein>
<dbReference type="PANTHER" id="PTHR30055">
    <property type="entry name" value="HTH-TYPE TRANSCRIPTIONAL REGULATOR RUTR"/>
    <property type="match status" value="1"/>
</dbReference>
<evidence type="ECO:0000256" key="3">
    <source>
        <dbReference type="SAM" id="MobiDB-lite"/>
    </source>
</evidence>
<gene>
    <name evidence="5" type="ORF">BSZ18_21570</name>
</gene>
<name>A0A1X3EPF0_9BRAD</name>
<dbReference type="PANTHER" id="PTHR30055:SF181">
    <property type="entry name" value="BLR6905 PROTEIN"/>
    <property type="match status" value="1"/>
</dbReference>
<dbReference type="InterPro" id="IPR009057">
    <property type="entry name" value="Homeodomain-like_sf"/>
</dbReference>
<dbReference type="GO" id="GO:0000976">
    <property type="term" value="F:transcription cis-regulatory region binding"/>
    <property type="evidence" value="ECO:0007669"/>
    <property type="project" value="TreeGrafter"/>
</dbReference>
<feature type="domain" description="HTH tetR-type" evidence="4">
    <location>
        <begin position="40"/>
        <end position="99"/>
    </location>
</feature>
<dbReference type="Gene3D" id="1.10.357.10">
    <property type="entry name" value="Tetracycline Repressor, domain 2"/>
    <property type="match status" value="1"/>
</dbReference>
<dbReference type="EMBL" id="NAFI01000178">
    <property type="protein sequence ID" value="OSJ06689.1"/>
    <property type="molecule type" value="Genomic_DNA"/>
</dbReference>
<feature type="region of interest" description="Disordered" evidence="3">
    <location>
        <begin position="1"/>
        <end position="36"/>
    </location>
</feature>
<dbReference type="InterPro" id="IPR050109">
    <property type="entry name" value="HTH-type_TetR-like_transc_reg"/>
</dbReference>
<dbReference type="RefSeq" id="WP_085349467.1">
    <property type="nucleotide sequence ID" value="NZ_NAEX01000166.1"/>
</dbReference>
<dbReference type="PROSITE" id="PS50977">
    <property type="entry name" value="HTH_TETR_2"/>
    <property type="match status" value="1"/>
</dbReference>
<dbReference type="OrthoDB" id="7465645at2"/>
<evidence type="ECO:0000313" key="5">
    <source>
        <dbReference type="EMBL" id="OSJ06689.1"/>
    </source>
</evidence>
<evidence type="ECO:0000256" key="1">
    <source>
        <dbReference type="ARBA" id="ARBA00023125"/>
    </source>
</evidence>
<dbReference type="SUPFAM" id="SSF46689">
    <property type="entry name" value="Homeodomain-like"/>
    <property type="match status" value="1"/>
</dbReference>
<evidence type="ECO:0000259" key="4">
    <source>
        <dbReference type="PROSITE" id="PS50977"/>
    </source>
</evidence>
<reference evidence="5 6" key="1">
    <citation type="submission" date="2017-03" db="EMBL/GenBank/DDBJ databases">
        <title>Whole genome sequences of fourteen strains of Bradyrhizobium canariense and one strain of Bradyrhizobium japonicum isolated from Lupinus (Papilionoideae: Genisteae) species in Algeria.</title>
        <authorList>
            <person name="Crovadore J."/>
            <person name="Chekireb D."/>
            <person name="Brachmann A."/>
            <person name="Chablais R."/>
            <person name="Cochard B."/>
            <person name="Lefort F."/>
        </authorList>
    </citation>
    <scope>NUCLEOTIDE SEQUENCE [LARGE SCALE GENOMIC DNA]</scope>
    <source>
        <strain evidence="5 6">UBMA195</strain>
    </source>
</reference>
<feature type="compositionally biased region" description="Basic residues" evidence="3">
    <location>
        <begin position="9"/>
        <end position="26"/>
    </location>
</feature>
<feature type="DNA-binding region" description="H-T-H motif" evidence="2">
    <location>
        <begin position="62"/>
        <end position="81"/>
    </location>
</feature>
<dbReference type="Proteomes" id="UP000193553">
    <property type="component" value="Unassembled WGS sequence"/>
</dbReference>
<comment type="caution">
    <text evidence="5">The sequence shown here is derived from an EMBL/GenBank/DDBJ whole genome shotgun (WGS) entry which is preliminary data.</text>
</comment>
<dbReference type="GO" id="GO:0003700">
    <property type="term" value="F:DNA-binding transcription factor activity"/>
    <property type="evidence" value="ECO:0007669"/>
    <property type="project" value="TreeGrafter"/>
</dbReference>
<proteinExistence type="predicted"/>
<feature type="compositionally biased region" description="Low complexity" evidence="3">
    <location>
        <begin position="27"/>
        <end position="36"/>
    </location>
</feature>
<evidence type="ECO:0000313" key="6">
    <source>
        <dbReference type="Proteomes" id="UP000193553"/>
    </source>
</evidence>
<keyword evidence="1 2" id="KW-0238">DNA-binding</keyword>
<dbReference type="PRINTS" id="PR00455">
    <property type="entry name" value="HTHTETR"/>
</dbReference>
<evidence type="ECO:0000256" key="2">
    <source>
        <dbReference type="PROSITE-ProRule" id="PRU00335"/>
    </source>
</evidence>
<sequence length="244" mass="28395">MKKSDKQKPLARKLKGKKAAAKRMRSPSRSSQTTTRLPFEERRRLIVKKAAEFFAESGFSATTRELAEHLGTTQPLMYKYFKGKEQLIDEVYRSVFLDVWSDHWDELLVDRTQSIEARLIEFYISYTDIIMNRGWMRMYLFAGLKNVGITSSYIKLVEERVIRRIAIEVCFAREVVFDSSNEARYLEIAWALQGSIFYYGVRKHAYGLDPHVDKNSLIRDTVHIFLGSWPCDRKLSSSALEVVS</sequence>
<dbReference type="Pfam" id="PF00440">
    <property type="entry name" value="TetR_N"/>
    <property type="match status" value="1"/>
</dbReference>
<dbReference type="InterPro" id="IPR001647">
    <property type="entry name" value="HTH_TetR"/>
</dbReference>
<organism evidence="5 6">
    <name type="scientific">Bradyrhizobium canariense</name>
    <dbReference type="NCBI Taxonomy" id="255045"/>
    <lineage>
        <taxon>Bacteria</taxon>
        <taxon>Pseudomonadati</taxon>
        <taxon>Pseudomonadota</taxon>
        <taxon>Alphaproteobacteria</taxon>
        <taxon>Hyphomicrobiales</taxon>
        <taxon>Nitrobacteraceae</taxon>
        <taxon>Bradyrhizobium</taxon>
    </lineage>
</organism>